<gene>
    <name evidence="4" type="ORF">BIV23_31500</name>
</gene>
<evidence type="ECO:0000256" key="3">
    <source>
        <dbReference type="SAM" id="Phobius"/>
    </source>
</evidence>
<feature type="transmembrane region" description="Helical" evidence="3">
    <location>
        <begin position="383"/>
        <end position="408"/>
    </location>
</feature>
<dbReference type="Proteomes" id="UP000179642">
    <property type="component" value="Unassembled WGS sequence"/>
</dbReference>
<feature type="transmembrane region" description="Helical" evidence="3">
    <location>
        <begin position="296"/>
        <end position="324"/>
    </location>
</feature>
<keyword evidence="5" id="KW-1185">Reference proteome</keyword>
<organism evidence="4 5">
    <name type="scientific">Streptomyces monashensis</name>
    <dbReference type="NCBI Taxonomy" id="1678012"/>
    <lineage>
        <taxon>Bacteria</taxon>
        <taxon>Bacillati</taxon>
        <taxon>Actinomycetota</taxon>
        <taxon>Actinomycetes</taxon>
        <taxon>Kitasatosporales</taxon>
        <taxon>Streptomycetaceae</taxon>
        <taxon>Streptomyces</taxon>
    </lineage>
</organism>
<dbReference type="RefSeq" id="WP_071384389.1">
    <property type="nucleotide sequence ID" value="NZ_MLYO01000059.1"/>
</dbReference>
<feature type="coiled-coil region" evidence="1">
    <location>
        <begin position="131"/>
        <end position="245"/>
    </location>
</feature>
<name>A0A1S2PTY2_9ACTN</name>
<evidence type="ECO:0000256" key="2">
    <source>
        <dbReference type="SAM" id="MobiDB-lite"/>
    </source>
</evidence>
<sequence>MAVPREDRVHNGPGRPRKDPEGLAQPVAKWAEYLRPRVDAWPVRREAAEALGTEESRLSRIVRGEVIPSREWLATFHEAYARKTGRPVSDRDRKDAAVLYMEALRAVEEAARERTKGRNPHQRRSVFYQLEDKLGEALHREQEAVQELEQAQQAQRTLDVEVARLKAALARARADLPAAEADNRRLRAANEQQDQQLVAAAAYVRDLETQLHNRELQRVSMLETIRQLRQEITELRQHGHQLQQRRQRFLSKARIAKAELNPVDLLTSLIPVGLGLWTATLLIPKFTLHGAIPQQLLALLCCALAFTASIAVANTPLSLLRVFIGQKWYEADEHETVLFILGTVLNLIAFLVRVASYGVALWLSVILCHTVGLPVDLSGKSAALLSGIIAAAVSGVIVHTIAVAAAMLRAKEDQAALERHREMIKRQRA</sequence>
<comment type="caution">
    <text evidence="4">The sequence shown here is derived from an EMBL/GenBank/DDBJ whole genome shotgun (WGS) entry which is preliminary data.</text>
</comment>
<keyword evidence="3" id="KW-0472">Membrane</keyword>
<dbReference type="AlphaFoldDB" id="A0A1S2PTY2"/>
<feature type="region of interest" description="Disordered" evidence="2">
    <location>
        <begin position="1"/>
        <end position="24"/>
    </location>
</feature>
<protein>
    <submittedName>
        <fullName evidence="4">Uncharacterized protein</fullName>
    </submittedName>
</protein>
<reference evidence="4 5" key="1">
    <citation type="submission" date="2016-10" db="EMBL/GenBank/DDBJ databases">
        <title>Genome sequence of Streptomyces sp. MUSC 1.</title>
        <authorList>
            <person name="Lee L.-H."/>
            <person name="Ser H.-L."/>
            <person name="Law J.W.-F."/>
        </authorList>
    </citation>
    <scope>NUCLEOTIDE SEQUENCE [LARGE SCALE GENOMIC DNA]</scope>
    <source>
        <strain evidence="4 5">MUSC 1</strain>
    </source>
</reference>
<evidence type="ECO:0000313" key="4">
    <source>
        <dbReference type="EMBL" id="OIJ97022.1"/>
    </source>
</evidence>
<keyword evidence="1" id="KW-0175">Coiled coil</keyword>
<proteinExistence type="predicted"/>
<feature type="compositionally biased region" description="Basic and acidic residues" evidence="2">
    <location>
        <begin position="1"/>
        <end position="21"/>
    </location>
</feature>
<evidence type="ECO:0000256" key="1">
    <source>
        <dbReference type="SAM" id="Coils"/>
    </source>
</evidence>
<evidence type="ECO:0000313" key="5">
    <source>
        <dbReference type="Proteomes" id="UP000179642"/>
    </source>
</evidence>
<accession>A0A1S2PTY2</accession>
<dbReference type="EMBL" id="MLYO01000059">
    <property type="protein sequence ID" value="OIJ97022.1"/>
    <property type="molecule type" value="Genomic_DNA"/>
</dbReference>
<keyword evidence="3" id="KW-1133">Transmembrane helix</keyword>
<keyword evidence="3" id="KW-0812">Transmembrane</keyword>